<comment type="caution">
    <text evidence="2">The sequence shown here is derived from an EMBL/GenBank/DDBJ whole genome shotgun (WGS) entry which is preliminary data.</text>
</comment>
<dbReference type="PANTHER" id="PTHR22677:SF4">
    <property type="entry name" value="USHER SYNDROME TYPE-1G PROTEIN-LIKE PROTEIN"/>
    <property type="match status" value="1"/>
</dbReference>
<organism evidence="2 3">
    <name type="scientific">Pomacea canaliculata</name>
    <name type="common">Golden apple snail</name>
    <dbReference type="NCBI Taxonomy" id="400727"/>
    <lineage>
        <taxon>Eukaryota</taxon>
        <taxon>Metazoa</taxon>
        <taxon>Spiralia</taxon>
        <taxon>Lophotrochozoa</taxon>
        <taxon>Mollusca</taxon>
        <taxon>Gastropoda</taxon>
        <taxon>Caenogastropoda</taxon>
        <taxon>Architaenioglossa</taxon>
        <taxon>Ampullarioidea</taxon>
        <taxon>Ampullariidae</taxon>
        <taxon>Pomacea</taxon>
    </lineage>
</organism>
<dbReference type="OrthoDB" id="194358at2759"/>
<dbReference type="InterPro" id="IPR002110">
    <property type="entry name" value="Ankyrin_rpt"/>
</dbReference>
<keyword evidence="3" id="KW-1185">Reference proteome</keyword>
<feature type="repeat" description="ANK" evidence="1">
    <location>
        <begin position="81"/>
        <end position="113"/>
    </location>
</feature>
<dbReference type="PROSITE" id="PS50297">
    <property type="entry name" value="ANK_REP_REGION"/>
    <property type="match status" value="1"/>
</dbReference>
<accession>A0A2T7NLW3</accession>
<dbReference type="SMART" id="SM00248">
    <property type="entry name" value="ANK"/>
    <property type="match status" value="1"/>
</dbReference>
<evidence type="ECO:0000256" key="1">
    <source>
        <dbReference type="PROSITE-ProRule" id="PRU00023"/>
    </source>
</evidence>
<sequence length="234" mass="25602">MTMETENQEGEKEALIANTNIVTHCIYKNDLARLIKSFEDETDPYKETIAELINERDDNGKLPLDLAACLGRLEICRELLKRYSPLHYAAAWGHSEVLKLLVTAGANVQQKNVHGECPRNTAARYNKKECVNFLDWAGARTSLLQFIKHCQDFVTDADKGPGRLTKDEKSAVEGGVQLGMDSDPDLPGFTGDGLCDTFGVYDGNIPMRLGLAGGPEVGSSLKAPRQVSCPFGVA</sequence>
<protein>
    <submittedName>
        <fullName evidence="2">Uncharacterized protein</fullName>
    </submittedName>
</protein>
<dbReference type="STRING" id="400727.A0A2T7NLW3"/>
<dbReference type="PANTHER" id="PTHR22677">
    <property type="entry name" value="ANKYRIN REPEAT DOMAIN-CONTAINING PROTEIN 60"/>
    <property type="match status" value="1"/>
</dbReference>
<dbReference type="Gene3D" id="1.25.40.20">
    <property type="entry name" value="Ankyrin repeat-containing domain"/>
    <property type="match status" value="1"/>
</dbReference>
<dbReference type="Pfam" id="PF00023">
    <property type="entry name" value="Ank"/>
    <property type="match status" value="1"/>
</dbReference>
<dbReference type="SUPFAM" id="SSF48403">
    <property type="entry name" value="Ankyrin repeat"/>
    <property type="match status" value="1"/>
</dbReference>
<proteinExistence type="predicted"/>
<evidence type="ECO:0000313" key="3">
    <source>
        <dbReference type="Proteomes" id="UP000245119"/>
    </source>
</evidence>
<keyword evidence="1" id="KW-0040">ANK repeat</keyword>
<dbReference type="PROSITE" id="PS50088">
    <property type="entry name" value="ANK_REPEAT"/>
    <property type="match status" value="1"/>
</dbReference>
<dbReference type="EMBL" id="PZQS01000011">
    <property type="protein sequence ID" value="PVD22151.1"/>
    <property type="molecule type" value="Genomic_DNA"/>
</dbReference>
<evidence type="ECO:0000313" key="2">
    <source>
        <dbReference type="EMBL" id="PVD22151.1"/>
    </source>
</evidence>
<name>A0A2T7NLW3_POMCA</name>
<reference evidence="2 3" key="1">
    <citation type="submission" date="2018-04" db="EMBL/GenBank/DDBJ databases">
        <title>The genome of golden apple snail Pomacea canaliculata provides insight into stress tolerance and invasive adaptation.</title>
        <authorList>
            <person name="Liu C."/>
            <person name="Liu B."/>
            <person name="Ren Y."/>
            <person name="Zhang Y."/>
            <person name="Wang H."/>
            <person name="Li S."/>
            <person name="Jiang F."/>
            <person name="Yin L."/>
            <person name="Zhang G."/>
            <person name="Qian W."/>
            <person name="Fan W."/>
        </authorList>
    </citation>
    <scope>NUCLEOTIDE SEQUENCE [LARGE SCALE GENOMIC DNA]</scope>
    <source>
        <strain evidence="2">SZHN2017</strain>
        <tissue evidence="2">Muscle</tissue>
    </source>
</reference>
<dbReference type="Proteomes" id="UP000245119">
    <property type="component" value="Linkage Group LG11"/>
</dbReference>
<dbReference type="InterPro" id="IPR039323">
    <property type="entry name" value="ANKRD_45/46/60"/>
</dbReference>
<gene>
    <name evidence="2" type="ORF">C0Q70_17956</name>
</gene>
<dbReference type="InterPro" id="IPR036770">
    <property type="entry name" value="Ankyrin_rpt-contain_sf"/>
</dbReference>
<dbReference type="AlphaFoldDB" id="A0A2T7NLW3"/>